<accession>A0A0A1XFF7</accession>
<dbReference type="Pfam" id="PF00059">
    <property type="entry name" value="Lectin_C"/>
    <property type="match status" value="1"/>
</dbReference>
<dbReference type="SUPFAM" id="SSF56436">
    <property type="entry name" value="C-type lectin-like"/>
    <property type="match status" value="1"/>
</dbReference>
<feature type="signal peptide" evidence="2">
    <location>
        <begin position="1"/>
        <end position="24"/>
    </location>
</feature>
<organism evidence="4">
    <name type="scientific">Zeugodacus cucurbitae</name>
    <name type="common">Melon fruit fly</name>
    <name type="synonym">Bactrocera cucurbitae</name>
    <dbReference type="NCBI Taxonomy" id="28588"/>
    <lineage>
        <taxon>Eukaryota</taxon>
        <taxon>Metazoa</taxon>
        <taxon>Ecdysozoa</taxon>
        <taxon>Arthropoda</taxon>
        <taxon>Hexapoda</taxon>
        <taxon>Insecta</taxon>
        <taxon>Pterygota</taxon>
        <taxon>Neoptera</taxon>
        <taxon>Endopterygota</taxon>
        <taxon>Diptera</taxon>
        <taxon>Brachycera</taxon>
        <taxon>Muscomorpha</taxon>
        <taxon>Tephritoidea</taxon>
        <taxon>Tephritidae</taxon>
        <taxon>Zeugodacus</taxon>
        <taxon>Zeugodacus</taxon>
    </lineage>
</organism>
<reference evidence="4" key="2">
    <citation type="journal article" date="2015" name="Gigascience">
        <title>Reconstructing a comprehensive transcriptome assembly of a white-pupal translocated strain of the pest fruit fly Bactrocera cucurbitae.</title>
        <authorList>
            <person name="Sim S.B."/>
            <person name="Calla B."/>
            <person name="Hall B."/>
            <person name="DeRego T."/>
            <person name="Geib S.M."/>
        </authorList>
    </citation>
    <scope>NUCLEOTIDE SEQUENCE</scope>
</reference>
<dbReference type="AlphaFoldDB" id="A0A0A1XFF7"/>
<dbReference type="PROSITE" id="PS50041">
    <property type="entry name" value="C_TYPE_LECTIN_2"/>
    <property type="match status" value="1"/>
</dbReference>
<feature type="domain" description="C-type lectin" evidence="3">
    <location>
        <begin position="28"/>
        <end position="156"/>
    </location>
</feature>
<dbReference type="Gene3D" id="3.10.100.10">
    <property type="entry name" value="Mannose-Binding Protein A, subunit A"/>
    <property type="match status" value="1"/>
</dbReference>
<dbReference type="InterPro" id="IPR016186">
    <property type="entry name" value="C-type_lectin-like/link_sf"/>
</dbReference>
<dbReference type="SMART" id="SM00034">
    <property type="entry name" value="CLECT"/>
    <property type="match status" value="1"/>
</dbReference>
<feature type="chain" id="PRO_5001994876" evidence="2">
    <location>
        <begin position="25"/>
        <end position="161"/>
    </location>
</feature>
<dbReference type="PROSITE" id="PS00615">
    <property type="entry name" value="C_TYPE_LECTIN_1"/>
    <property type="match status" value="1"/>
</dbReference>
<gene>
    <name evidence="4" type="primary">LECA_6</name>
    <name evidence="4" type="ORF">g.14945</name>
</gene>
<evidence type="ECO:0000259" key="3">
    <source>
        <dbReference type="PROSITE" id="PS50041"/>
    </source>
</evidence>
<dbReference type="PANTHER" id="PTHR22802:SF465">
    <property type="entry name" value="AT17652P-RELATED"/>
    <property type="match status" value="1"/>
</dbReference>
<evidence type="ECO:0000256" key="1">
    <source>
        <dbReference type="ARBA" id="ARBA00023157"/>
    </source>
</evidence>
<keyword evidence="2" id="KW-0732">Signal</keyword>
<proteinExistence type="predicted"/>
<evidence type="ECO:0000256" key="2">
    <source>
        <dbReference type="SAM" id="SignalP"/>
    </source>
</evidence>
<dbReference type="CDD" id="cd00037">
    <property type="entry name" value="CLECT"/>
    <property type="match status" value="1"/>
</dbReference>
<dbReference type="InterPro" id="IPR016187">
    <property type="entry name" value="CTDL_fold"/>
</dbReference>
<dbReference type="EMBL" id="GBXI01004621">
    <property type="protein sequence ID" value="JAD09671.1"/>
    <property type="molecule type" value="Transcribed_RNA"/>
</dbReference>
<dbReference type="InterPro" id="IPR001304">
    <property type="entry name" value="C-type_lectin-like"/>
</dbReference>
<dbReference type="InterPro" id="IPR018378">
    <property type="entry name" value="C-type_lectin_CS"/>
</dbReference>
<sequence length="161" mass="19255">MFLKLYILFTLLAVIATYDKVAETSVVLGSKRFLIVDKLKLPWAQAVQYCLDMNMTLFAPHTEELTKQLSEFLNEIEFVYKPNIGNDYIFWTSGKYDQKRNEFIWHSTGDQFNYTNWLTNMPDNWRGDELCVEMGFREVGKWNDNRCRYKRHFICEHLVEI</sequence>
<protein>
    <submittedName>
        <fullName evidence="4">Lectin subunit alpha</fullName>
    </submittedName>
</protein>
<name>A0A0A1XFF7_ZEUCU</name>
<dbReference type="GeneID" id="105211495"/>
<keyword evidence="1" id="KW-1015">Disulfide bond</keyword>
<reference evidence="4" key="1">
    <citation type="submission" date="2014-11" db="EMBL/GenBank/DDBJ databases">
        <authorList>
            <person name="Geib S."/>
        </authorList>
    </citation>
    <scope>NUCLEOTIDE SEQUENCE</scope>
</reference>
<evidence type="ECO:0000313" key="4">
    <source>
        <dbReference type="EMBL" id="JAD09671.1"/>
    </source>
</evidence>
<dbReference type="OrthoDB" id="6430060at2759"/>
<dbReference type="PANTHER" id="PTHR22802">
    <property type="entry name" value="C-TYPE LECTIN SUPERFAMILY MEMBER"/>
    <property type="match status" value="1"/>
</dbReference>
<dbReference type="InterPro" id="IPR051004">
    <property type="entry name" value="DC-SIGN_domain-containing"/>
</dbReference>